<dbReference type="OrthoDB" id="9778803at2"/>
<dbReference type="AlphaFoldDB" id="A0A2I7N4P7"/>
<dbReference type="PANTHER" id="PTHR30305:SF1">
    <property type="entry name" value="HPR KINASE_PHOSPHORYLASE"/>
    <property type="match status" value="1"/>
</dbReference>
<feature type="domain" description="HPr kinase/phosphorylase C-terminal" evidence="1">
    <location>
        <begin position="40"/>
        <end position="206"/>
    </location>
</feature>
<evidence type="ECO:0000313" key="3">
    <source>
        <dbReference type="Proteomes" id="UP000236655"/>
    </source>
</evidence>
<gene>
    <name evidence="2" type="ORF">CUN60_03505</name>
</gene>
<dbReference type="InterPro" id="IPR011104">
    <property type="entry name" value="Hpr_kin/Pase_C"/>
</dbReference>
<dbReference type="KEGG" id="nba:CUN60_03505"/>
<dbReference type="GO" id="GO:0000155">
    <property type="term" value="F:phosphorelay sensor kinase activity"/>
    <property type="evidence" value="ECO:0007669"/>
    <property type="project" value="InterPro"/>
</dbReference>
<dbReference type="InterPro" id="IPR027417">
    <property type="entry name" value="P-loop_NTPase"/>
</dbReference>
<dbReference type="EMBL" id="CP024847">
    <property type="protein sequence ID" value="AUR51401.1"/>
    <property type="molecule type" value="Genomic_DNA"/>
</dbReference>
<dbReference type="GO" id="GO:0005524">
    <property type="term" value="F:ATP binding"/>
    <property type="evidence" value="ECO:0007669"/>
    <property type="project" value="InterPro"/>
</dbReference>
<proteinExistence type="predicted"/>
<protein>
    <recommendedName>
        <fullName evidence="1">HPr kinase/phosphorylase C-terminal domain-containing protein</fullName>
    </recommendedName>
</protein>
<dbReference type="Proteomes" id="UP000236655">
    <property type="component" value="Chromosome"/>
</dbReference>
<accession>A0A2I7N4P7</accession>
<dbReference type="Pfam" id="PF07475">
    <property type="entry name" value="Hpr_kinase_C"/>
    <property type="match status" value="1"/>
</dbReference>
<sequence>MIWRASGMVNDQSNTYQNDLFAESNHTSPNKREWKSTQDSIAHHGIAFEIFNQGVVIIGKSGVGKSELGLELIDRGHRLICDDLVSGQLINQEIILSAPQSFGIGFMEIRGIGFVDIGRFYGMQALCQQQRLALVIELVDNSMLDIVNKDRLMQLISEVDVLGVKIPLYKLPIGANRNLPVLVELIVKYATSREIGYDSHNFFIEEQSKMIEQDNQ</sequence>
<reference evidence="3" key="1">
    <citation type="submission" date="2017-11" db="EMBL/GenBank/DDBJ databases">
        <authorList>
            <person name="Chan K.G."/>
            <person name="Lee L.S."/>
        </authorList>
    </citation>
    <scope>NUCLEOTIDE SEQUENCE [LARGE SCALE GENOMIC DNA]</scope>
    <source>
        <strain evidence="3">DSM 100970</strain>
    </source>
</reference>
<name>A0A2I7N4P7_9NEIS</name>
<dbReference type="GO" id="GO:0006109">
    <property type="term" value="P:regulation of carbohydrate metabolic process"/>
    <property type="evidence" value="ECO:0007669"/>
    <property type="project" value="InterPro"/>
</dbReference>
<keyword evidence="3" id="KW-1185">Reference proteome</keyword>
<dbReference type="Gene3D" id="3.40.50.300">
    <property type="entry name" value="P-loop containing nucleotide triphosphate hydrolases"/>
    <property type="match status" value="1"/>
</dbReference>
<dbReference type="CDD" id="cd01918">
    <property type="entry name" value="HprK_C"/>
    <property type="match status" value="1"/>
</dbReference>
<dbReference type="RefSeq" id="WP_102950701.1">
    <property type="nucleotide sequence ID" value="NZ_CP024847.1"/>
</dbReference>
<evidence type="ECO:0000259" key="1">
    <source>
        <dbReference type="Pfam" id="PF07475"/>
    </source>
</evidence>
<dbReference type="SUPFAM" id="SSF53795">
    <property type="entry name" value="PEP carboxykinase-like"/>
    <property type="match status" value="1"/>
</dbReference>
<dbReference type="PANTHER" id="PTHR30305">
    <property type="entry name" value="PROTEIN YJDM-RELATED"/>
    <property type="match status" value="1"/>
</dbReference>
<organism evidence="2 3">
    <name type="scientific">Aquella oligotrophica</name>
    <dbReference type="NCBI Taxonomy" id="2067065"/>
    <lineage>
        <taxon>Bacteria</taxon>
        <taxon>Pseudomonadati</taxon>
        <taxon>Pseudomonadota</taxon>
        <taxon>Betaproteobacteria</taxon>
        <taxon>Neisseriales</taxon>
        <taxon>Neisseriaceae</taxon>
        <taxon>Aquella</taxon>
    </lineage>
</organism>
<evidence type="ECO:0000313" key="2">
    <source>
        <dbReference type="EMBL" id="AUR51401.1"/>
    </source>
</evidence>